<dbReference type="WBParaSite" id="PSU_v2.g666.t1">
    <property type="protein sequence ID" value="PSU_v2.g666.t1"/>
    <property type="gene ID" value="PSU_v2.g666"/>
</dbReference>
<reference evidence="2" key="1">
    <citation type="submission" date="2022-11" db="UniProtKB">
        <authorList>
            <consortium name="WormBaseParasite"/>
        </authorList>
    </citation>
    <scope>IDENTIFICATION</scope>
</reference>
<accession>A0A914Z3S0</accession>
<dbReference type="Proteomes" id="UP000887577">
    <property type="component" value="Unplaced"/>
</dbReference>
<evidence type="ECO:0000313" key="2">
    <source>
        <dbReference type="WBParaSite" id="PSU_v2.g666.t1"/>
    </source>
</evidence>
<keyword evidence="1" id="KW-1185">Reference proteome</keyword>
<name>A0A914Z3S0_9BILA</name>
<organism evidence="1 2">
    <name type="scientific">Panagrolaimus superbus</name>
    <dbReference type="NCBI Taxonomy" id="310955"/>
    <lineage>
        <taxon>Eukaryota</taxon>
        <taxon>Metazoa</taxon>
        <taxon>Ecdysozoa</taxon>
        <taxon>Nematoda</taxon>
        <taxon>Chromadorea</taxon>
        <taxon>Rhabditida</taxon>
        <taxon>Tylenchina</taxon>
        <taxon>Panagrolaimomorpha</taxon>
        <taxon>Panagrolaimoidea</taxon>
        <taxon>Panagrolaimidae</taxon>
        <taxon>Panagrolaimus</taxon>
    </lineage>
</organism>
<protein>
    <submittedName>
        <fullName evidence="2">Uncharacterized protein</fullName>
    </submittedName>
</protein>
<dbReference type="AlphaFoldDB" id="A0A914Z3S0"/>
<evidence type="ECO:0000313" key="1">
    <source>
        <dbReference type="Proteomes" id="UP000887577"/>
    </source>
</evidence>
<sequence length="223" mass="25677">MSLVEKGFVLSPTEMLYVSFNHEAKDVQQQIAFKKTYELAKKQALKIQELFPEENFNLVDSIKGYLIDVIPHAEFSRMPKSFITDFVVANGIISEEQANHIFDIRVKIKNYGKIVNGIIKEDDDIGIRGAIEKMKFCKMTRQSTTKIRFLKLKFTIPLTPSFVQKMKGCEWYLCLESDGILTFKHHSIVQISDYLLAEMKSNAKFQLTPGKTTFLFARFNNVS</sequence>
<proteinExistence type="predicted"/>